<dbReference type="EMBL" id="FQZZ01000006">
    <property type="protein sequence ID" value="SHK54099.1"/>
    <property type="molecule type" value="Genomic_DNA"/>
</dbReference>
<protein>
    <recommendedName>
        <fullName evidence="4">Flagellar FliJ protein</fullName>
    </recommendedName>
</protein>
<reference evidence="2 3" key="1">
    <citation type="submission" date="2016-11" db="EMBL/GenBank/DDBJ databases">
        <authorList>
            <person name="Varghese N."/>
            <person name="Submissions S."/>
        </authorList>
    </citation>
    <scope>NUCLEOTIDE SEQUENCE [LARGE SCALE GENOMIC DNA]</scope>
    <source>
        <strain evidence="2 3">DSM 29620</strain>
    </source>
</reference>
<feature type="compositionally biased region" description="Basic and acidic residues" evidence="1">
    <location>
        <begin position="41"/>
        <end position="60"/>
    </location>
</feature>
<accession>A0A1H0ED92</accession>
<dbReference type="RefSeq" id="WP_149787293.1">
    <property type="nucleotide sequence ID" value="NZ_FNIO01000002.1"/>
</dbReference>
<dbReference type="Proteomes" id="UP000324252">
    <property type="component" value="Unassembled WGS sequence"/>
</dbReference>
<proteinExistence type="predicted"/>
<sequence length="126" mass="14642">MSGRHADLARLTGMVYRLRQSEMQALRAEEQKLRAALAEMDESRRASARTNHDRPERRASGADVAWQAWLDARQRTLNMELARLLARKEPVEHRLRQAFGRDRAARELEKRAGKTARARHSGQEWQ</sequence>
<dbReference type="OrthoDB" id="7861976at2"/>
<feature type="compositionally biased region" description="Basic and acidic residues" evidence="1">
    <location>
        <begin position="97"/>
        <end position="112"/>
    </location>
</feature>
<keyword evidence="3" id="KW-1185">Reference proteome</keyword>
<evidence type="ECO:0000256" key="1">
    <source>
        <dbReference type="SAM" id="MobiDB-lite"/>
    </source>
</evidence>
<name>A0A1H0ED92_9RHOB</name>
<evidence type="ECO:0000313" key="2">
    <source>
        <dbReference type="EMBL" id="SHK54099.1"/>
    </source>
</evidence>
<organism evidence="2 3">
    <name type="scientific">Lutimaribacter pacificus</name>
    <dbReference type="NCBI Taxonomy" id="391948"/>
    <lineage>
        <taxon>Bacteria</taxon>
        <taxon>Pseudomonadati</taxon>
        <taxon>Pseudomonadota</taxon>
        <taxon>Alphaproteobacteria</taxon>
        <taxon>Rhodobacterales</taxon>
        <taxon>Roseobacteraceae</taxon>
        <taxon>Lutimaribacter</taxon>
    </lineage>
</organism>
<feature type="region of interest" description="Disordered" evidence="1">
    <location>
        <begin position="37"/>
        <end position="61"/>
    </location>
</feature>
<feature type="region of interest" description="Disordered" evidence="1">
    <location>
        <begin position="97"/>
        <end position="126"/>
    </location>
</feature>
<evidence type="ECO:0000313" key="3">
    <source>
        <dbReference type="Proteomes" id="UP000324252"/>
    </source>
</evidence>
<dbReference type="AlphaFoldDB" id="A0A1H0ED92"/>
<evidence type="ECO:0008006" key="4">
    <source>
        <dbReference type="Google" id="ProtNLM"/>
    </source>
</evidence>
<gene>
    <name evidence="2" type="ORF">SAMN05444142_106117</name>
</gene>